<dbReference type="AlphaFoldDB" id="A0A1A9HUB5"/>
<organism evidence="8 9">
    <name type="scientific">Candidatus Chlamydia sanziniae</name>
    <dbReference type="NCBI Taxonomy" id="1806891"/>
    <lineage>
        <taxon>Bacteria</taxon>
        <taxon>Pseudomonadati</taxon>
        <taxon>Chlamydiota</taxon>
        <taxon>Chlamydiia</taxon>
        <taxon>Chlamydiales</taxon>
        <taxon>Chlamydiaceae</taxon>
        <taxon>Chlamydia/Chlamydophila group</taxon>
        <taxon>Chlamydia</taxon>
    </lineage>
</organism>
<dbReference type="FunFam" id="3.50.7.10:FF:000001">
    <property type="entry name" value="60 kDa chaperonin"/>
    <property type="match status" value="1"/>
</dbReference>
<dbReference type="InterPro" id="IPR027413">
    <property type="entry name" value="GROEL-like_equatorial_sf"/>
</dbReference>
<dbReference type="PRINTS" id="PR00298">
    <property type="entry name" value="CHAPERONIN60"/>
</dbReference>
<dbReference type="GO" id="GO:0005524">
    <property type="term" value="F:ATP binding"/>
    <property type="evidence" value="ECO:0007669"/>
    <property type="project" value="UniProtKB-KW"/>
</dbReference>
<evidence type="ECO:0000256" key="3">
    <source>
        <dbReference type="ARBA" id="ARBA00022840"/>
    </source>
</evidence>
<keyword evidence="2" id="KW-0547">Nucleotide-binding</keyword>
<dbReference type="CDD" id="cd03344">
    <property type="entry name" value="GroEL"/>
    <property type="match status" value="1"/>
</dbReference>
<evidence type="ECO:0000256" key="5">
    <source>
        <dbReference type="ARBA" id="ARBA00023235"/>
    </source>
</evidence>
<comment type="function">
    <text evidence="7">Together with its co-chaperonin GroES, plays an essential role in assisting protein folding. The GroEL-GroES system forms a nano-cage that allows encapsulation of the non-native substrate proteins and provides a physical environment optimized to promote and accelerate protein folding.</text>
</comment>
<dbReference type="PATRIC" id="fig|1806891.3.peg.398"/>
<evidence type="ECO:0000256" key="7">
    <source>
        <dbReference type="RuleBase" id="RU000419"/>
    </source>
</evidence>
<dbReference type="Gene3D" id="3.30.260.10">
    <property type="entry name" value="TCP-1-like chaperonin intermediate domain"/>
    <property type="match status" value="1"/>
</dbReference>
<dbReference type="Gene3D" id="1.10.560.10">
    <property type="entry name" value="GroEL-like equatorial domain"/>
    <property type="match status" value="1"/>
</dbReference>
<comment type="similarity">
    <text evidence="1 6">Belongs to the chaperonin (HSP60) family.</text>
</comment>
<evidence type="ECO:0000256" key="4">
    <source>
        <dbReference type="ARBA" id="ARBA00023186"/>
    </source>
</evidence>
<dbReference type="InterPro" id="IPR001844">
    <property type="entry name" value="Cpn60/GroEL"/>
</dbReference>
<keyword evidence="4" id="KW-0143">Chaperone</keyword>
<dbReference type="EMBL" id="CP014639">
    <property type="protein sequence ID" value="ANH78578.1"/>
    <property type="molecule type" value="Genomic_DNA"/>
</dbReference>
<dbReference type="GO" id="GO:0016853">
    <property type="term" value="F:isomerase activity"/>
    <property type="evidence" value="ECO:0007669"/>
    <property type="project" value="UniProtKB-KW"/>
</dbReference>
<dbReference type="RefSeq" id="WP_066481948.1">
    <property type="nucleotide sequence ID" value="NZ_CP014639.1"/>
</dbReference>
<dbReference type="NCBIfam" id="NF009489">
    <property type="entry name" value="PRK12851.1"/>
    <property type="match status" value="1"/>
</dbReference>
<dbReference type="PANTHER" id="PTHR45633">
    <property type="entry name" value="60 KDA HEAT SHOCK PROTEIN, MITOCHONDRIAL"/>
    <property type="match status" value="1"/>
</dbReference>
<evidence type="ECO:0000313" key="8">
    <source>
        <dbReference type="EMBL" id="ANH78578.1"/>
    </source>
</evidence>
<dbReference type="NCBIfam" id="NF009488">
    <property type="entry name" value="PRK12850.1"/>
    <property type="match status" value="1"/>
</dbReference>
<dbReference type="Gene3D" id="3.50.7.10">
    <property type="entry name" value="GroEL"/>
    <property type="match status" value="1"/>
</dbReference>
<dbReference type="OrthoDB" id="9766614at2"/>
<dbReference type="NCBIfam" id="NF000592">
    <property type="entry name" value="PRK00013.1"/>
    <property type="match status" value="1"/>
</dbReference>
<dbReference type="NCBIfam" id="NF009487">
    <property type="entry name" value="PRK12849.1"/>
    <property type="match status" value="1"/>
</dbReference>
<proteinExistence type="inferred from homology"/>
<evidence type="ECO:0000256" key="1">
    <source>
        <dbReference type="ARBA" id="ARBA00006607"/>
    </source>
</evidence>
<keyword evidence="5" id="KW-0413">Isomerase</keyword>
<evidence type="ECO:0000256" key="2">
    <source>
        <dbReference type="ARBA" id="ARBA00022741"/>
    </source>
</evidence>
<dbReference type="Proteomes" id="UP000078162">
    <property type="component" value="Chromosome"/>
</dbReference>
<accession>A0A1A9HUB5</accession>
<dbReference type="KEGG" id="csaz:Cs308_0407"/>
<name>A0A1A9HUB5_9CHLA</name>
<comment type="subunit">
    <text evidence="7">Forms a cylinder of 14 subunits composed of two heptameric rings stacked back-to-back. Interacts with the co-chaperonin GroES.</text>
</comment>
<dbReference type="Pfam" id="PF00118">
    <property type="entry name" value="Cpn60_TCP1"/>
    <property type="match status" value="2"/>
</dbReference>
<dbReference type="InterPro" id="IPR027410">
    <property type="entry name" value="TCP-1-like_intermed_sf"/>
</dbReference>
<dbReference type="STRING" id="1806891.Cs308_0407"/>
<keyword evidence="8" id="KW-0346">Stress response</keyword>
<evidence type="ECO:0000256" key="6">
    <source>
        <dbReference type="RuleBase" id="RU000418"/>
    </source>
</evidence>
<keyword evidence="9" id="KW-1185">Reference proteome</keyword>
<dbReference type="SUPFAM" id="SSF54849">
    <property type="entry name" value="GroEL-intermediate domain like"/>
    <property type="match status" value="1"/>
</dbReference>
<dbReference type="SUPFAM" id="SSF52029">
    <property type="entry name" value="GroEL apical domain-like"/>
    <property type="match status" value="1"/>
</dbReference>
<gene>
    <name evidence="8" type="ORF">Cs308_0407</name>
</gene>
<keyword evidence="3" id="KW-0067">ATP-binding</keyword>
<dbReference type="GO" id="GO:0140662">
    <property type="term" value="F:ATP-dependent protein folding chaperone"/>
    <property type="evidence" value="ECO:0007669"/>
    <property type="project" value="InterPro"/>
</dbReference>
<dbReference type="SUPFAM" id="SSF48592">
    <property type="entry name" value="GroEL equatorial domain-like"/>
    <property type="match status" value="1"/>
</dbReference>
<dbReference type="InterPro" id="IPR002423">
    <property type="entry name" value="Cpn60/GroEL/TCP-1"/>
</dbReference>
<reference evidence="9" key="1">
    <citation type="submission" date="2016-03" db="EMBL/GenBank/DDBJ databases">
        <title>Culture-independent genomics supports pathogen discovery for uncultivable bacteria within the genus Chlamydia.</title>
        <authorList>
            <person name="Taylor-Brown A."/>
            <person name="Bachmann N.L."/>
            <person name="Borel N."/>
            <person name="Polkinghorne A."/>
        </authorList>
    </citation>
    <scope>NUCLEOTIDE SEQUENCE [LARGE SCALE GENOMIC DNA]</scope>
    <source>
        <strain evidence="9">2742-308</strain>
    </source>
</reference>
<evidence type="ECO:0000313" key="9">
    <source>
        <dbReference type="Proteomes" id="UP000078162"/>
    </source>
</evidence>
<sequence length="542" mass="58329">MARIFKSRFEGLIALQRGVRTLAKAVTLTLGPQGCNVVIKKGKNPVLVTRNGATVAKEIVLADPFENLGIKLAREAAIKAVDYVGDGSTTVIVLIDALFSAGLKGVAIGLDPQEIRAGILLATEALIEELKKQRLPIQSSEDLIHIATIAANQNTATGIMIADALTKVGPEGIISISQDQGKIMSLEIVSGINFKSGYLSPYFVTRPETMDIFWENASLLLLDQNVFSLSKPFIDYLTLISAESSHPVIIVAHDFDKEVLATLVVNKLKMGLSLCAVKAPGFGEHRQAILEDLAILTGATLISDRLGSSLEQASLDILGYAHKVTITKESVVFLNGGGNSEAIENRVHYLRETIARNRSGYEIQELEKRLAKFVGRMARIQLSSETETEFQEEKNRFTAALRATKAALKEGIVPGGGVALLQAAASVQSSGALASGVAFGFDSLLLAVQAPLKILVQNCGKVPEATVHRILSQKNPYFGYNGIKDTFENLISAGIYDPFMVTTASLKYAVSVSCLLLTSSFFMADAPIELTTPSPPEDFFME</sequence>
<protein>
    <recommendedName>
        <fullName evidence="7">60 kDa chaperonin</fullName>
    </recommendedName>
</protein>
<dbReference type="InterPro" id="IPR027409">
    <property type="entry name" value="GroEL-like_apical_dom_sf"/>
</dbReference>
<dbReference type="GO" id="GO:0042026">
    <property type="term" value="P:protein refolding"/>
    <property type="evidence" value="ECO:0007669"/>
    <property type="project" value="InterPro"/>
</dbReference>